<feature type="compositionally biased region" description="Basic and acidic residues" evidence="1">
    <location>
        <begin position="495"/>
        <end position="521"/>
    </location>
</feature>
<feature type="compositionally biased region" description="Polar residues" evidence="1">
    <location>
        <begin position="216"/>
        <end position="225"/>
    </location>
</feature>
<evidence type="ECO:0000313" key="4">
    <source>
        <dbReference type="RefSeq" id="XP_028259700.1"/>
    </source>
</evidence>
<dbReference type="PANTHER" id="PTHR22409">
    <property type="entry name" value="CHROMOSOME 19 OPEN READING FRAME 44"/>
    <property type="match status" value="1"/>
</dbReference>
<evidence type="ECO:0000259" key="2">
    <source>
        <dbReference type="Pfam" id="PF15391"/>
    </source>
</evidence>
<dbReference type="RefSeq" id="XP_028259700.1">
    <property type="nucleotide sequence ID" value="XM_028403899.1"/>
</dbReference>
<dbReference type="InterPro" id="IPR040120">
    <property type="entry name" value="C19orf44-like"/>
</dbReference>
<proteinExistence type="predicted"/>
<protein>
    <submittedName>
        <fullName evidence="4">Uncharacterized protein C19orf44 homolog</fullName>
    </submittedName>
</protein>
<feature type="compositionally biased region" description="Basic and acidic residues" evidence="1">
    <location>
        <begin position="88"/>
        <end position="99"/>
    </location>
</feature>
<feature type="compositionally biased region" description="Polar residues" evidence="1">
    <location>
        <begin position="31"/>
        <end position="43"/>
    </location>
</feature>
<dbReference type="Pfam" id="PF15391">
    <property type="entry name" value="DUF4614"/>
    <property type="match status" value="1"/>
</dbReference>
<feature type="compositionally biased region" description="Basic and acidic residues" evidence="1">
    <location>
        <begin position="536"/>
        <end position="551"/>
    </location>
</feature>
<organism evidence="3 4">
    <name type="scientific">Parambassis ranga</name>
    <name type="common">Indian glassy fish</name>
    <dbReference type="NCBI Taxonomy" id="210632"/>
    <lineage>
        <taxon>Eukaryota</taxon>
        <taxon>Metazoa</taxon>
        <taxon>Chordata</taxon>
        <taxon>Craniata</taxon>
        <taxon>Vertebrata</taxon>
        <taxon>Euteleostomi</taxon>
        <taxon>Actinopterygii</taxon>
        <taxon>Neopterygii</taxon>
        <taxon>Teleostei</taxon>
        <taxon>Neoteleostei</taxon>
        <taxon>Acanthomorphata</taxon>
        <taxon>Ovalentaria</taxon>
        <taxon>Ambassidae</taxon>
        <taxon>Parambassis</taxon>
    </lineage>
</organism>
<feature type="compositionally biased region" description="Low complexity" evidence="1">
    <location>
        <begin position="119"/>
        <end position="144"/>
    </location>
</feature>
<feature type="compositionally biased region" description="Basic and acidic residues" evidence="1">
    <location>
        <begin position="566"/>
        <end position="577"/>
    </location>
</feature>
<feature type="region of interest" description="Disordered" evidence="1">
    <location>
        <begin position="1"/>
        <end position="237"/>
    </location>
</feature>
<dbReference type="InterPro" id="IPR027884">
    <property type="entry name" value="DUF4614"/>
</dbReference>
<keyword evidence="3" id="KW-1185">Reference proteome</keyword>
<feature type="compositionally biased region" description="Low complexity" evidence="1">
    <location>
        <begin position="62"/>
        <end position="73"/>
    </location>
</feature>
<evidence type="ECO:0000256" key="1">
    <source>
        <dbReference type="SAM" id="MobiDB-lite"/>
    </source>
</evidence>
<feature type="compositionally biased region" description="Low complexity" evidence="1">
    <location>
        <begin position="371"/>
        <end position="391"/>
    </location>
</feature>
<reference evidence="4" key="1">
    <citation type="submission" date="2025-08" db="UniProtKB">
        <authorList>
            <consortium name="RefSeq"/>
        </authorList>
    </citation>
    <scope>IDENTIFICATION</scope>
</reference>
<feature type="region of interest" description="Disordered" evidence="1">
    <location>
        <begin position="272"/>
        <end position="391"/>
    </location>
</feature>
<feature type="domain" description="DUF4614" evidence="2">
    <location>
        <begin position="517"/>
        <end position="671"/>
    </location>
</feature>
<feature type="compositionally biased region" description="Low complexity" evidence="1">
    <location>
        <begin position="350"/>
        <end position="361"/>
    </location>
</feature>
<gene>
    <name evidence="4" type="primary">c4h19orf44</name>
</gene>
<evidence type="ECO:0000313" key="3">
    <source>
        <dbReference type="Proteomes" id="UP000515145"/>
    </source>
</evidence>
<dbReference type="InParanoid" id="A0A6P7HVF7"/>
<dbReference type="GeneID" id="114434582"/>
<name>A0A6P7HVF7_9TELE</name>
<feature type="compositionally biased region" description="Low complexity" evidence="1">
    <location>
        <begin position="321"/>
        <end position="338"/>
    </location>
</feature>
<feature type="region of interest" description="Disordered" evidence="1">
    <location>
        <begin position="431"/>
        <end position="581"/>
    </location>
</feature>
<feature type="compositionally biased region" description="Polar residues" evidence="1">
    <location>
        <begin position="194"/>
        <end position="203"/>
    </location>
</feature>
<feature type="compositionally biased region" description="Basic residues" evidence="1">
    <location>
        <begin position="291"/>
        <end position="300"/>
    </location>
</feature>
<feature type="compositionally biased region" description="Pro residues" evidence="1">
    <location>
        <begin position="308"/>
        <end position="320"/>
    </location>
</feature>
<feature type="compositionally biased region" description="Low complexity" evidence="1">
    <location>
        <begin position="552"/>
        <end position="562"/>
    </location>
</feature>
<dbReference type="PANTHER" id="PTHR22409:SF2">
    <property type="entry name" value="CHROMOSOME 19 OPEN READING FRAME 44"/>
    <property type="match status" value="1"/>
</dbReference>
<dbReference type="Proteomes" id="UP000515145">
    <property type="component" value="Chromosome 4"/>
</dbReference>
<dbReference type="AlphaFoldDB" id="A0A6P7HVF7"/>
<accession>A0A6P7HVF7</accession>
<dbReference type="OrthoDB" id="2151530at2759"/>
<sequence length="694" mass="75904">MWRGGGGGRSSALERAEQALLSARSRRGDAQASTTKTQSSVDSAGSLKPRSAPPNTHALMYDLSDLSSVSSASEPRGHAGRSVNPENGYERGDSNKDARPQSSLGGRSRFLKKAPPPTTSSQSPVSSNQVHEPSYVSSSQRGSSQTTALSRLAEIESRIHSRKQAQEQVRQGTKPAYDFNTDTRLSPPPLAPTNLPTKSSSDQSPRENRFLKKKTTSAIEGTNAASAAPKSADVSVRSRACNAVDLSRETKSLRIMNTVSLESDEEDMRKLLGDSFDSTGCSLIRPEKPSSMKKPKKKFSKSSQRVPSTPPPAAVRPPSPSVMAPPHSPSSPSRRSSPFRFTGLAQAHFSPSMLSPAPSLPGVSPTPPLEGPGSSPRVESPGSSISSVSGRGEVLSLEELFPVGPISEDLHSEMSSVSEDFRINVMTLDDLVPADTGFTAETSGAKRETKHGSPGSESQAVEESEEKEVVDYQSDFENERTEPDYSFSQVSEHLQGYEEKEVSEVIEKDSDVSHENTKDDYSSDFSDTSHTCTSRTSDHKSSSSSKSRDSRSSGSHRSCASSQWSMRRDPDRKKGLKDAAVQTQPATYTWSTGSAYLNPTHTVSKERMEAISTFNPALFTHNELLKQQLDMTRRFIESSRLLHSRLMQSLEPPNYRYTTLEDTKEYIRRHTHPKLTMEKAIEELLQETRRCHCT</sequence>
<dbReference type="CTD" id="133349490"/>